<dbReference type="PROSITE" id="PS51318">
    <property type="entry name" value="TAT"/>
    <property type="match status" value="1"/>
</dbReference>
<proteinExistence type="predicted"/>
<feature type="domain" description="Plastocyanin-like" evidence="5">
    <location>
        <begin position="316"/>
        <end position="416"/>
    </location>
</feature>
<dbReference type="PROSITE" id="PS00080">
    <property type="entry name" value="MULTICOPPER_OXIDASE2"/>
    <property type="match status" value="1"/>
</dbReference>
<feature type="domain" description="Plastocyanin-like" evidence="6">
    <location>
        <begin position="455"/>
        <end position="567"/>
    </location>
</feature>
<name>A0ABY3WQ23_9ACTN</name>
<reference evidence="8 9" key="1">
    <citation type="submission" date="2021-03" db="EMBL/GenBank/DDBJ databases">
        <title>Complete genome of Streptomyces formicae strain 1H-GS9 (DSM 100524).</title>
        <authorList>
            <person name="Atanasov K.E."/>
            <person name="Altabella T."/>
            <person name="Ferrer A."/>
        </authorList>
    </citation>
    <scope>NUCLEOTIDE SEQUENCE [LARGE SCALE GENOMIC DNA]</scope>
    <source>
        <strain evidence="8 9">1H-GS9</strain>
    </source>
</reference>
<keyword evidence="1" id="KW-0479">Metal-binding</keyword>
<dbReference type="CDD" id="cd13896">
    <property type="entry name" value="CuRO_3_CopA"/>
    <property type="match status" value="1"/>
</dbReference>
<dbReference type="Pfam" id="PF00394">
    <property type="entry name" value="Cu-oxidase"/>
    <property type="match status" value="1"/>
</dbReference>
<dbReference type="Proteomes" id="UP000828924">
    <property type="component" value="Chromosome"/>
</dbReference>
<dbReference type="InterPro" id="IPR008972">
    <property type="entry name" value="Cupredoxin"/>
</dbReference>
<dbReference type="InterPro" id="IPR002355">
    <property type="entry name" value="Cu_oxidase_Cu_BS"/>
</dbReference>
<evidence type="ECO:0000256" key="4">
    <source>
        <dbReference type="SAM" id="MobiDB-lite"/>
    </source>
</evidence>
<feature type="compositionally biased region" description="Low complexity" evidence="4">
    <location>
        <begin position="31"/>
        <end position="42"/>
    </location>
</feature>
<dbReference type="RefSeq" id="WP_242335063.1">
    <property type="nucleotide sequence ID" value="NZ_CP071872.1"/>
</dbReference>
<dbReference type="Pfam" id="PF07732">
    <property type="entry name" value="Cu-oxidase_3"/>
    <property type="match status" value="1"/>
</dbReference>
<keyword evidence="9" id="KW-1185">Reference proteome</keyword>
<evidence type="ECO:0000259" key="5">
    <source>
        <dbReference type="Pfam" id="PF00394"/>
    </source>
</evidence>
<dbReference type="InterPro" id="IPR011707">
    <property type="entry name" value="Cu-oxidase-like_N"/>
</dbReference>
<feature type="region of interest" description="Disordered" evidence="4">
    <location>
        <begin position="218"/>
        <end position="295"/>
    </location>
</feature>
<evidence type="ECO:0000256" key="1">
    <source>
        <dbReference type="ARBA" id="ARBA00022723"/>
    </source>
</evidence>
<dbReference type="InterPro" id="IPR001117">
    <property type="entry name" value="Cu-oxidase_2nd"/>
</dbReference>
<gene>
    <name evidence="8" type="ORF">J4032_27695</name>
</gene>
<evidence type="ECO:0000259" key="7">
    <source>
        <dbReference type="Pfam" id="PF07732"/>
    </source>
</evidence>
<protein>
    <submittedName>
        <fullName evidence="8">Multicopper oxidase family protein</fullName>
    </submittedName>
</protein>
<dbReference type="Pfam" id="PF07731">
    <property type="entry name" value="Cu-oxidase_2"/>
    <property type="match status" value="1"/>
</dbReference>
<evidence type="ECO:0000256" key="3">
    <source>
        <dbReference type="ARBA" id="ARBA00023008"/>
    </source>
</evidence>
<dbReference type="InterPro" id="IPR011706">
    <property type="entry name" value="Cu-oxidase_C"/>
</dbReference>
<dbReference type="InterPro" id="IPR045087">
    <property type="entry name" value="Cu-oxidase_fam"/>
</dbReference>
<evidence type="ECO:0000313" key="8">
    <source>
        <dbReference type="EMBL" id="UNM14744.1"/>
    </source>
</evidence>
<evidence type="ECO:0000313" key="9">
    <source>
        <dbReference type="Proteomes" id="UP000828924"/>
    </source>
</evidence>
<evidence type="ECO:0000259" key="6">
    <source>
        <dbReference type="Pfam" id="PF07731"/>
    </source>
</evidence>
<dbReference type="InterPro" id="IPR034279">
    <property type="entry name" value="CuRO_3_CopA"/>
</dbReference>
<keyword evidence="3" id="KW-0186">Copper</keyword>
<dbReference type="SUPFAM" id="SSF49503">
    <property type="entry name" value="Cupredoxins"/>
    <property type="match status" value="3"/>
</dbReference>
<feature type="domain" description="Plastocyanin-like" evidence="7">
    <location>
        <begin position="85"/>
        <end position="191"/>
    </location>
</feature>
<dbReference type="PANTHER" id="PTHR11709">
    <property type="entry name" value="MULTI-COPPER OXIDASE"/>
    <property type="match status" value="1"/>
</dbReference>
<dbReference type="EMBL" id="CP071872">
    <property type="protein sequence ID" value="UNM14744.1"/>
    <property type="molecule type" value="Genomic_DNA"/>
</dbReference>
<evidence type="ECO:0000256" key="2">
    <source>
        <dbReference type="ARBA" id="ARBA00023002"/>
    </source>
</evidence>
<keyword evidence="2" id="KW-0560">Oxidoreductase</keyword>
<dbReference type="CDD" id="cd13870">
    <property type="entry name" value="CuRO_2_CopA_like_1"/>
    <property type="match status" value="1"/>
</dbReference>
<sequence length="573" mass="61428">MDHTSQTSPTRRAVLGAGIAAVGSGLLTACSSGGSRRQGSPGAPAADDPGGFVVPGGKEVDEAHPEPVGPLRKQTFTATAGPVELGAGRTFRSWTYEGLLPGREVRITAGDTLSLTLANHLPVETTVHWHGIALRNDMDGVPGVTQPPVKPGETFDYRFAVPHAGTYWFHPHMGVQIDRGMYAPLIVDDPREPLEYDHEWIVMLDDWIDGVGGSTPDDVLAQLRNGKPAMGHGGDHGEHGDADGDGRRGARPDGPLGAGGGGVAEAPVPGGHADGKGARTAASPSPYRGKGPKRLMSGATSKLLGGHAGDVAYPYYLINGRTADDPTQFKAKPGDRIRLRIINAGGESAFRVALGGHRMTVTHSDGFPVRPYRTDALVIGMAERYDVLVTAKDGVFPLTALAEGKHGQAMAVLRTSSGAVPKPSTRPAELDRKVLVSARELVPDESAALSRRRPDRLIKITLTGNMKKYDWGIDHRPYDPDVLHMVERGERVRLVVINATDMWHPVHLHGHTYALAGIDSNGARKDTSILLPHHKMVADFDADNPGLWMLHCHNIYHSESGMMTTLAYHRNRD</sequence>
<dbReference type="Gene3D" id="2.60.40.420">
    <property type="entry name" value="Cupredoxins - blue copper proteins"/>
    <property type="match status" value="3"/>
</dbReference>
<dbReference type="CDD" id="cd13861">
    <property type="entry name" value="CuRO_1_CumA_like"/>
    <property type="match status" value="1"/>
</dbReference>
<feature type="compositionally biased region" description="Basic and acidic residues" evidence="4">
    <location>
        <begin position="233"/>
        <end position="251"/>
    </location>
</feature>
<dbReference type="InterPro" id="IPR006311">
    <property type="entry name" value="TAT_signal"/>
</dbReference>
<accession>A0ABY3WQ23</accession>
<organism evidence="8 9">
    <name type="scientific">Streptomyces formicae</name>
    <dbReference type="NCBI Taxonomy" id="1616117"/>
    <lineage>
        <taxon>Bacteria</taxon>
        <taxon>Bacillati</taxon>
        <taxon>Actinomycetota</taxon>
        <taxon>Actinomycetes</taxon>
        <taxon>Kitasatosporales</taxon>
        <taxon>Streptomycetaceae</taxon>
        <taxon>Streptomyces</taxon>
    </lineage>
</organism>
<feature type="region of interest" description="Disordered" evidence="4">
    <location>
        <begin position="30"/>
        <end position="58"/>
    </location>
</feature>
<dbReference type="PANTHER" id="PTHR11709:SF394">
    <property type="entry name" value="FI03373P-RELATED"/>
    <property type="match status" value="1"/>
</dbReference>